<gene>
    <name evidence="2" type="ordered locus">Saro_1099</name>
</gene>
<dbReference type="KEGG" id="nar:Saro_1099"/>
<evidence type="ECO:0000256" key="1">
    <source>
        <dbReference type="SAM" id="Phobius"/>
    </source>
</evidence>
<name>Q2G9C9_NOVAD</name>
<dbReference type="eggNOG" id="COG5652">
    <property type="taxonomic scope" value="Bacteria"/>
</dbReference>
<organism evidence="2 3">
    <name type="scientific">Novosphingobium aromaticivorans (strain ATCC 700278 / DSM 12444 / CCUG 56034 / CIP 105152 / NBRC 16084 / F199)</name>
    <dbReference type="NCBI Taxonomy" id="279238"/>
    <lineage>
        <taxon>Bacteria</taxon>
        <taxon>Pseudomonadati</taxon>
        <taxon>Pseudomonadota</taxon>
        <taxon>Alphaproteobacteria</taxon>
        <taxon>Sphingomonadales</taxon>
        <taxon>Sphingomonadaceae</taxon>
        <taxon>Novosphingobium</taxon>
    </lineage>
</organism>
<keyword evidence="1" id="KW-0472">Membrane</keyword>
<evidence type="ECO:0000313" key="2">
    <source>
        <dbReference type="EMBL" id="ABD25544.1"/>
    </source>
</evidence>
<feature type="transmembrane region" description="Helical" evidence="1">
    <location>
        <begin position="20"/>
        <end position="37"/>
    </location>
</feature>
<dbReference type="EMBL" id="CP000248">
    <property type="protein sequence ID" value="ABD25544.1"/>
    <property type="molecule type" value="Genomic_DNA"/>
</dbReference>
<reference evidence="3" key="1">
    <citation type="submission" date="2006-01" db="EMBL/GenBank/DDBJ databases">
        <title>Complete sequence of Novosphingobium aromaticivorans DSM 12444.</title>
        <authorList>
            <consortium name="US DOE Joint Genome Institute"/>
            <person name="Copeland A."/>
            <person name="Lucas S."/>
            <person name="Lapidus A."/>
            <person name="Barry K."/>
            <person name="Detter J.C."/>
            <person name="Glavina T."/>
            <person name="Hammon N."/>
            <person name="Israni S."/>
            <person name="Pitluck S."/>
            <person name="Chain P."/>
            <person name="Malfatti S."/>
            <person name="Shin M."/>
            <person name="Vergez L."/>
            <person name="Schmutz J."/>
            <person name="Larimer F."/>
            <person name="Land M."/>
            <person name="Kyrpides N."/>
            <person name="Ivanova N."/>
            <person name="Fredrickson J."/>
            <person name="Balkwill D."/>
            <person name="Romine M.F."/>
            <person name="Richardson P."/>
        </authorList>
    </citation>
    <scope>NUCLEOTIDE SEQUENCE [LARGE SCALE GENOMIC DNA]</scope>
    <source>
        <strain evidence="3">ATCC 700278 / DSM 12444 / CCUG 56034 / CIP 105152 / NBRC 16084 / F199</strain>
    </source>
</reference>
<proteinExistence type="predicted"/>
<evidence type="ECO:0008006" key="4">
    <source>
        <dbReference type="Google" id="ProtNLM"/>
    </source>
</evidence>
<sequence length="136" mass="14906">MPRSIEGAMDRMTQILSRLARLAFWPALVFALVMAVLPKPPELPTDALGDKFQHMLAFFTLTTLAGLGWPRASIVRTALWLSLVGAGIEVVQAIPDLHRDSDWRDWVADSAAIMAACLPVFYFRRVAGDPGESGKA</sequence>
<feature type="transmembrane region" description="Helical" evidence="1">
    <location>
        <begin position="52"/>
        <end position="70"/>
    </location>
</feature>
<protein>
    <recommendedName>
        <fullName evidence="4">VanZ-like domain-containing protein</fullName>
    </recommendedName>
</protein>
<dbReference type="Proteomes" id="UP000009134">
    <property type="component" value="Chromosome"/>
</dbReference>
<accession>Q2G9C9</accession>
<keyword evidence="1" id="KW-0812">Transmembrane</keyword>
<dbReference type="AlphaFoldDB" id="Q2G9C9"/>
<keyword evidence="3" id="KW-1185">Reference proteome</keyword>
<dbReference type="STRING" id="279238.Saro_1099"/>
<dbReference type="HOGENOM" id="CLU_096028_3_5_5"/>
<keyword evidence="1" id="KW-1133">Transmembrane helix</keyword>
<evidence type="ECO:0000313" key="3">
    <source>
        <dbReference type="Proteomes" id="UP000009134"/>
    </source>
</evidence>